<organism evidence="1 2">
    <name type="scientific">Camellia lanceoleosa</name>
    <dbReference type="NCBI Taxonomy" id="1840588"/>
    <lineage>
        <taxon>Eukaryota</taxon>
        <taxon>Viridiplantae</taxon>
        <taxon>Streptophyta</taxon>
        <taxon>Embryophyta</taxon>
        <taxon>Tracheophyta</taxon>
        <taxon>Spermatophyta</taxon>
        <taxon>Magnoliopsida</taxon>
        <taxon>eudicotyledons</taxon>
        <taxon>Gunneridae</taxon>
        <taxon>Pentapetalae</taxon>
        <taxon>asterids</taxon>
        <taxon>Ericales</taxon>
        <taxon>Theaceae</taxon>
        <taxon>Camellia</taxon>
    </lineage>
</organism>
<accession>A0ACC0HUQ5</accession>
<dbReference type="EMBL" id="CM045759">
    <property type="protein sequence ID" value="KAI8017264.1"/>
    <property type="molecule type" value="Genomic_DNA"/>
</dbReference>
<evidence type="ECO:0000313" key="1">
    <source>
        <dbReference type="EMBL" id="KAI8017264.1"/>
    </source>
</evidence>
<comment type="caution">
    <text evidence="1">The sequence shown here is derived from an EMBL/GenBank/DDBJ whole genome shotgun (WGS) entry which is preliminary data.</text>
</comment>
<protein>
    <submittedName>
        <fullName evidence="1">Uncharacterized protein</fullName>
    </submittedName>
</protein>
<reference evidence="1 2" key="1">
    <citation type="journal article" date="2022" name="Plant J.">
        <title>Chromosome-level genome of Camellia lanceoleosa provides a valuable resource for understanding genome evolution and self-incompatibility.</title>
        <authorList>
            <person name="Gong W."/>
            <person name="Xiao S."/>
            <person name="Wang L."/>
            <person name="Liao Z."/>
            <person name="Chang Y."/>
            <person name="Mo W."/>
            <person name="Hu G."/>
            <person name="Li W."/>
            <person name="Zhao G."/>
            <person name="Zhu H."/>
            <person name="Hu X."/>
            <person name="Ji K."/>
            <person name="Xiang X."/>
            <person name="Song Q."/>
            <person name="Yuan D."/>
            <person name="Jin S."/>
            <person name="Zhang L."/>
        </authorList>
    </citation>
    <scope>NUCLEOTIDE SEQUENCE [LARGE SCALE GENOMIC DNA]</scope>
    <source>
        <strain evidence="1">SQ_2022a</strain>
    </source>
</reference>
<keyword evidence="2" id="KW-1185">Reference proteome</keyword>
<dbReference type="Proteomes" id="UP001060215">
    <property type="component" value="Chromosome 2"/>
</dbReference>
<evidence type="ECO:0000313" key="2">
    <source>
        <dbReference type="Proteomes" id="UP001060215"/>
    </source>
</evidence>
<gene>
    <name evidence="1" type="ORF">LOK49_LG04G02738</name>
</gene>
<proteinExistence type="predicted"/>
<sequence>MASMVICLASVLTYLQCHQSSISAWHDLLPIMFWGKTNALAAVLLWSGGEGKVVDLFLPSPEVYAMLNMVGWFVKAAVWFAVFCWVQVVGYSEGCCYA</sequence>
<name>A0ACC0HUQ5_9ERIC</name>